<reference evidence="1 2" key="1">
    <citation type="submission" date="2017-11" db="EMBL/GenBank/DDBJ databases">
        <title>Draft genome sequence of environmental isolate Aeromonas cavernicola sp. nov. MDC 2508.</title>
        <authorList>
            <person name="Colston S.M."/>
            <person name="Navarro A."/>
            <person name="Martinez-Murcia A.J."/>
            <person name="Graf J."/>
        </authorList>
    </citation>
    <scope>NUCLEOTIDE SEQUENCE [LARGE SCALE GENOMIC DNA]</scope>
    <source>
        <strain evidence="1 2">MDC 2508</strain>
    </source>
</reference>
<evidence type="ECO:0000313" key="1">
    <source>
        <dbReference type="EMBL" id="PJG60484.1"/>
    </source>
</evidence>
<comment type="caution">
    <text evidence="1">The sequence shown here is derived from an EMBL/GenBank/DDBJ whole genome shotgun (WGS) entry which is preliminary data.</text>
</comment>
<dbReference type="InterPro" id="IPR013388">
    <property type="entry name" value="T3SS_OrgA/MxiK"/>
</dbReference>
<keyword evidence="2" id="KW-1185">Reference proteome</keyword>
<evidence type="ECO:0000313" key="2">
    <source>
        <dbReference type="Proteomes" id="UP000235861"/>
    </source>
</evidence>
<gene>
    <name evidence="1" type="ORF">CUC53_01745</name>
</gene>
<dbReference type="OrthoDB" id="8596321at2"/>
<accession>A0A2H9U8Y0</accession>
<sequence length="194" mass="22286">MNTPRLSMRLQRIRFDPLSYLHPLRAQIPTRLINTPTARTAVNDILLRSYALDWQPFQLDALAKQWIHHWYRLPHVAYLIGCHSLRADLAWKGNSCKLPHWANNFMRLTLSAEISTGHKVIGDTELFTAGYTRLHPWVARLPQPLSKRFPLLFPAAIEMAINDTAPQAEADPLILTLALQYAERYPNISFTHTA</sequence>
<organism evidence="1 2">
    <name type="scientific">Aeromonas cavernicola</name>
    <dbReference type="NCBI Taxonomy" id="1006623"/>
    <lineage>
        <taxon>Bacteria</taxon>
        <taxon>Pseudomonadati</taxon>
        <taxon>Pseudomonadota</taxon>
        <taxon>Gammaproteobacteria</taxon>
        <taxon>Aeromonadales</taxon>
        <taxon>Aeromonadaceae</taxon>
        <taxon>Aeromonas</taxon>
    </lineage>
</organism>
<protein>
    <submittedName>
        <fullName evidence="1">Type III secretion apparatus protein OrgA/MxiK</fullName>
    </submittedName>
</protein>
<dbReference type="AlphaFoldDB" id="A0A2H9U8Y0"/>
<name>A0A2H9U8Y0_9GAMM</name>
<dbReference type="RefSeq" id="WP_100292567.1">
    <property type="nucleotide sequence ID" value="NZ_PGGC01000011.1"/>
</dbReference>
<dbReference type="Proteomes" id="UP000235861">
    <property type="component" value="Unassembled WGS sequence"/>
</dbReference>
<dbReference type="Pfam" id="PF09482">
    <property type="entry name" value="OrgA_MxiK"/>
    <property type="match status" value="1"/>
</dbReference>
<dbReference type="EMBL" id="PGGC01000011">
    <property type="protein sequence ID" value="PJG60484.1"/>
    <property type="molecule type" value="Genomic_DNA"/>
</dbReference>
<dbReference type="NCBIfam" id="TIGR02555">
    <property type="entry name" value="OrgA_MxiK"/>
    <property type="match status" value="1"/>
</dbReference>
<proteinExistence type="predicted"/>